<dbReference type="RefSeq" id="WP_203930505.1">
    <property type="nucleotide sequence ID" value="NZ_BOPH01000082.1"/>
</dbReference>
<protein>
    <submittedName>
        <fullName evidence="2">Uncharacterized protein</fullName>
    </submittedName>
</protein>
<dbReference type="Proteomes" id="UP000635606">
    <property type="component" value="Unassembled WGS sequence"/>
</dbReference>
<keyword evidence="1" id="KW-0472">Membrane</keyword>
<dbReference type="EMBL" id="BOPH01000082">
    <property type="protein sequence ID" value="GIJ70605.1"/>
    <property type="molecule type" value="Genomic_DNA"/>
</dbReference>
<evidence type="ECO:0000256" key="1">
    <source>
        <dbReference type="SAM" id="Phobius"/>
    </source>
</evidence>
<comment type="caution">
    <text evidence="2">The sequence shown here is derived from an EMBL/GenBank/DDBJ whole genome shotgun (WGS) entry which is preliminary data.</text>
</comment>
<sequence length="162" mass="17675">MISDFQDFIDFVYGVVIYIALAIGFTGMAVIAVGYALRLDGWLRLGKLYLLRPAGALVAFGFIVSYLNALAQRNGEQPRHLNPFVLTVLEPYQAMVLGWIKWMALACIVALGFAGITCVAVGRVTGNLDWSQYGQRGLLLGGFLAGLLGTMYGLFRALFETV</sequence>
<keyword evidence="3" id="KW-1185">Reference proteome</keyword>
<evidence type="ECO:0000313" key="3">
    <source>
        <dbReference type="Proteomes" id="UP000635606"/>
    </source>
</evidence>
<proteinExistence type="predicted"/>
<name>A0A8J3ZY19_9ACTN</name>
<feature type="transmembrane region" description="Helical" evidence="1">
    <location>
        <begin position="137"/>
        <end position="159"/>
    </location>
</feature>
<organism evidence="2 3">
    <name type="scientific">Virgisporangium ochraceum</name>
    <dbReference type="NCBI Taxonomy" id="65505"/>
    <lineage>
        <taxon>Bacteria</taxon>
        <taxon>Bacillati</taxon>
        <taxon>Actinomycetota</taxon>
        <taxon>Actinomycetes</taxon>
        <taxon>Micromonosporales</taxon>
        <taxon>Micromonosporaceae</taxon>
        <taxon>Virgisporangium</taxon>
    </lineage>
</organism>
<dbReference type="AlphaFoldDB" id="A0A8J3ZY19"/>
<evidence type="ECO:0000313" key="2">
    <source>
        <dbReference type="EMBL" id="GIJ70605.1"/>
    </source>
</evidence>
<keyword evidence="1" id="KW-1133">Transmembrane helix</keyword>
<gene>
    <name evidence="2" type="ORF">Voc01_055220</name>
</gene>
<feature type="transmembrane region" description="Helical" evidence="1">
    <location>
        <begin position="99"/>
        <end position="125"/>
    </location>
</feature>
<feature type="transmembrane region" description="Helical" evidence="1">
    <location>
        <begin position="49"/>
        <end position="71"/>
    </location>
</feature>
<feature type="transmembrane region" description="Helical" evidence="1">
    <location>
        <begin position="12"/>
        <end position="37"/>
    </location>
</feature>
<keyword evidence="1" id="KW-0812">Transmembrane</keyword>
<reference evidence="2" key="1">
    <citation type="submission" date="2021-01" db="EMBL/GenBank/DDBJ databases">
        <title>Whole genome shotgun sequence of Virgisporangium ochraceum NBRC 16418.</title>
        <authorList>
            <person name="Komaki H."/>
            <person name="Tamura T."/>
        </authorList>
    </citation>
    <scope>NUCLEOTIDE SEQUENCE</scope>
    <source>
        <strain evidence="2">NBRC 16418</strain>
    </source>
</reference>
<accession>A0A8J3ZY19</accession>